<dbReference type="Proteomes" id="UP001501612">
    <property type="component" value="Unassembled WGS sequence"/>
</dbReference>
<evidence type="ECO:0000256" key="1">
    <source>
        <dbReference type="SAM" id="MobiDB-lite"/>
    </source>
</evidence>
<dbReference type="SUPFAM" id="SSF53335">
    <property type="entry name" value="S-adenosyl-L-methionine-dependent methyltransferases"/>
    <property type="match status" value="1"/>
</dbReference>
<organism evidence="2 3">
    <name type="scientific">Nocardioides lentus</name>
    <dbReference type="NCBI Taxonomy" id="338077"/>
    <lineage>
        <taxon>Bacteria</taxon>
        <taxon>Bacillati</taxon>
        <taxon>Actinomycetota</taxon>
        <taxon>Actinomycetes</taxon>
        <taxon>Propionibacteriales</taxon>
        <taxon>Nocardioidaceae</taxon>
        <taxon>Nocardioides</taxon>
    </lineage>
</organism>
<reference evidence="2 3" key="1">
    <citation type="journal article" date="2019" name="Int. J. Syst. Evol. Microbiol.">
        <title>The Global Catalogue of Microorganisms (GCM) 10K type strain sequencing project: providing services to taxonomists for standard genome sequencing and annotation.</title>
        <authorList>
            <consortium name="The Broad Institute Genomics Platform"/>
            <consortium name="The Broad Institute Genome Sequencing Center for Infectious Disease"/>
            <person name="Wu L."/>
            <person name="Ma J."/>
        </authorList>
    </citation>
    <scope>NUCLEOTIDE SEQUENCE [LARGE SCALE GENOMIC DNA]</scope>
    <source>
        <strain evidence="2 3">JCM 14046</strain>
    </source>
</reference>
<comment type="caution">
    <text evidence="2">The sequence shown here is derived from an EMBL/GenBank/DDBJ whole genome shotgun (WGS) entry which is preliminary data.</text>
</comment>
<dbReference type="EMBL" id="BAAAMY010000001">
    <property type="protein sequence ID" value="GAA1904843.1"/>
    <property type="molecule type" value="Genomic_DNA"/>
</dbReference>
<dbReference type="Gene3D" id="3.40.50.150">
    <property type="entry name" value="Vaccinia Virus protein VP39"/>
    <property type="match status" value="1"/>
</dbReference>
<dbReference type="Pfam" id="PF13489">
    <property type="entry name" value="Methyltransf_23"/>
    <property type="match status" value="1"/>
</dbReference>
<accession>A0ABN2NVV3</accession>
<proteinExistence type="predicted"/>
<evidence type="ECO:0008006" key="4">
    <source>
        <dbReference type="Google" id="ProtNLM"/>
    </source>
</evidence>
<evidence type="ECO:0000313" key="2">
    <source>
        <dbReference type="EMBL" id="GAA1904843.1"/>
    </source>
</evidence>
<evidence type="ECO:0000313" key="3">
    <source>
        <dbReference type="Proteomes" id="UP001501612"/>
    </source>
</evidence>
<feature type="region of interest" description="Disordered" evidence="1">
    <location>
        <begin position="1"/>
        <end position="20"/>
    </location>
</feature>
<sequence>MDELRSARRGQPALPPLAPDTYARGHAAFEALSDQRALIGRHLSARLAGRGAGPVSLLSVGCGDGSLDAPQAAALADVSPARPVRYVGVDPYEPSTAAFAAAMAALGRDNLTAEVHTATFAEAPVGGAFDVVTFVHSMYYVPDVAATLRAAHDLLLPRGELLVLSAPRGALNLLVDVLAPPVDEHRQWFSDDIAAGVAAAGATPEETVTLEGRLSLDGAGDEVLDFAVQARLTPELRPLVRAYLEAVSVACPTSGVLHVPHPVDVHCLRRAA</sequence>
<name>A0ABN2NVV3_9ACTN</name>
<protein>
    <recommendedName>
        <fullName evidence="4">Class I SAM-dependent methyltransferase</fullName>
    </recommendedName>
</protein>
<keyword evidence="3" id="KW-1185">Reference proteome</keyword>
<dbReference type="InterPro" id="IPR029063">
    <property type="entry name" value="SAM-dependent_MTases_sf"/>
</dbReference>
<gene>
    <name evidence="2" type="ORF">GCM10009737_01890</name>
</gene>